<dbReference type="EMBL" id="JANBOH010000035">
    <property type="protein sequence ID" value="KAJ1647241.1"/>
    <property type="molecule type" value="Genomic_DNA"/>
</dbReference>
<sequence length="431" mass="47393">MVFKVTFYYAIAAIAAFSTLSLPVYVAANQSGCISSYDAKTDYFPDKVQVKYNPGFEISYKNNAKYVSNKISGETYVLYQCGSSIPDDAKATPADSLQVGGWTKLMAVPGTKVALDSAPASAIIEMLGLQDSVAGAYKFFTVTSACMQKRLAELPRVEQTYGTPNARRRRSNDRLGNSLVRRVSYDLAKDDLQWTFTTYGMSDPKSVAVNPENAADMLGKAEWIKFVAAFFNKEAEANKLFSQIENNYNSIKKTAPKTEKTVGIARYNKVANGTIVSWTIDQPQQWLVQGISDAGMKAHSGDTATFSDVNDFYKAVSAWDVLIDTSIEPLPHGGATIPQWENISNGYKFGSSKSAQSLPFVKANAIYRSDLISSYQNATDYNEHLQIQSDNLLGDLVKIAKTASGADDTKWYRNLPNKVSVDWISSSDCKN</sequence>
<keyword evidence="1" id="KW-0812">Transmembrane</keyword>
<dbReference type="PANTHER" id="PTHR38360">
    <property type="entry name" value="OS03G0120000 PROTEIN"/>
    <property type="match status" value="1"/>
</dbReference>
<feature type="transmembrane region" description="Helical" evidence="1">
    <location>
        <begin position="7"/>
        <end position="28"/>
    </location>
</feature>
<dbReference type="PANTHER" id="PTHR38360:SF1">
    <property type="entry name" value="F12P19.7"/>
    <property type="match status" value="1"/>
</dbReference>
<proteinExistence type="predicted"/>
<accession>A0A9W7XNN8</accession>
<gene>
    <name evidence="2" type="ORF">LPJ64_001354</name>
</gene>
<dbReference type="Proteomes" id="UP001145021">
    <property type="component" value="Unassembled WGS sequence"/>
</dbReference>
<reference evidence="2" key="1">
    <citation type="submission" date="2022-07" db="EMBL/GenBank/DDBJ databases">
        <title>Phylogenomic reconstructions and comparative analyses of Kickxellomycotina fungi.</title>
        <authorList>
            <person name="Reynolds N.K."/>
            <person name="Stajich J.E."/>
            <person name="Barry K."/>
            <person name="Grigoriev I.V."/>
            <person name="Crous P."/>
            <person name="Smith M.E."/>
        </authorList>
    </citation>
    <scope>NUCLEOTIDE SEQUENCE</scope>
    <source>
        <strain evidence="2">NBRC 105413</strain>
    </source>
</reference>
<keyword evidence="3" id="KW-1185">Reference proteome</keyword>
<protein>
    <submittedName>
        <fullName evidence="2">Uncharacterized protein</fullName>
    </submittedName>
</protein>
<evidence type="ECO:0000256" key="1">
    <source>
        <dbReference type="SAM" id="Phobius"/>
    </source>
</evidence>
<dbReference type="SUPFAM" id="SSF53807">
    <property type="entry name" value="Helical backbone' metal receptor"/>
    <property type="match status" value="1"/>
</dbReference>
<organism evidence="2 3">
    <name type="scientific">Coemansia asiatica</name>
    <dbReference type="NCBI Taxonomy" id="1052880"/>
    <lineage>
        <taxon>Eukaryota</taxon>
        <taxon>Fungi</taxon>
        <taxon>Fungi incertae sedis</taxon>
        <taxon>Zoopagomycota</taxon>
        <taxon>Kickxellomycotina</taxon>
        <taxon>Kickxellomycetes</taxon>
        <taxon>Kickxellales</taxon>
        <taxon>Kickxellaceae</taxon>
        <taxon>Coemansia</taxon>
    </lineage>
</organism>
<comment type="caution">
    <text evidence="2">The sequence shown here is derived from an EMBL/GenBank/DDBJ whole genome shotgun (WGS) entry which is preliminary data.</text>
</comment>
<keyword evidence="1" id="KW-1133">Transmembrane helix</keyword>
<name>A0A9W7XNN8_9FUNG</name>
<dbReference type="AlphaFoldDB" id="A0A9W7XNN8"/>
<dbReference type="Gene3D" id="3.40.50.1980">
    <property type="entry name" value="Nitrogenase molybdenum iron protein domain"/>
    <property type="match status" value="1"/>
</dbReference>
<keyword evidence="1" id="KW-0472">Membrane</keyword>
<evidence type="ECO:0000313" key="2">
    <source>
        <dbReference type="EMBL" id="KAJ1647241.1"/>
    </source>
</evidence>
<evidence type="ECO:0000313" key="3">
    <source>
        <dbReference type="Proteomes" id="UP001145021"/>
    </source>
</evidence>